<feature type="transmembrane region" description="Helical" evidence="7">
    <location>
        <begin position="37"/>
        <end position="54"/>
    </location>
</feature>
<keyword evidence="5 7" id="KW-1133">Transmembrane helix</keyword>
<evidence type="ECO:0000256" key="7">
    <source>
        <dbReference type="RuleBase" id="RU363032"/>
    </source>
</evidence>
<keyword evidence="6 7" id="KW-0472">Membrane</keyword>
<dbReference type="InterPro" id="IPR050809">
    <property type="entry name" value="UgpAE/MalFG_permease"/>
</dbReference>
<feature type="transmembrane region" description="Helical" evidence="7">
    <location>
        <begin position="104"/>
        <end position="124"/>
    </location>
</feature>
<keyword evidence="10" id="KW-1185">Reference proteome</keyword>
<keyword evidence="2 7" id="KW-0813">Transport</keyword>
<evidence type="ECO:0000313" key="9">
    <source>
        <dbReference type="EMBL" id="MRX72802.1"/>
    </source>
</evidence>
<feature type="transmembrane region" description="Helical" evidence="7">
    <location>
        <begin position="196"/>
        <end position="215"/>
    </location>
</feature>
<dbReference type="AlphaFoldDB" id="A0A7X2M079"/>
<dbReference type="CDD" id="cd06261">
    <property type="entry name" value="TM_PBP2"/>
    <property type="match status" value="1"/>
</dbReference>
<comment type="similarity">
    <text evidence="7">Belongs to the binding-protein-dependent transport system permease family.</text>
</comment>
<evidence type="ECO:0000259" key="8">
    <source>
        <dbReference type="PROSITE" id="PS50928"/>
    </source>
</evidence>
<protein>
    <submittedName>
        <fullName evidence="9">ABC transporter permease subunit</fullName>
    </submittedName>
</protein>
<dbReference type="RefSeq" id="WP_154307958.1">
    <property type="nucleotide sequence ID" value="NZ_WKKI01000021.1"/>
</dbReference>
<dbReference type="InterPro" id="IPR000515">
    <property type="entry name" value="MetI-like"/>
</dbReference>
<feature type="transmembrane region" description="Helical" evidence="7">
    <location>
        <begin position="289"/>
        <end position="310"/>
    </location>
</feature>
<proteinExistence type="inferred from homology"/>
<comment type="subcellular location">
    <subcellularLocation>
        <location evidence="1 7">Cell membrane</location>
        <topology evidence="1 7">Multi-pass membrane protein</topology>
    </subcellularLocation>
</comment>
<evidence type="ECO:0000256" key="4">
    <source>
        <dbReference type="ARBA" id="ARBA00022692"/>
    </source>
</evidence>
<dbReference type="Gene3D" id="1.10.3720.10">
    <property type="entry name" value="MetI-like"/>
    <property type="match status" value="1"/>
</dbReference>
<dbReference type="PANTHER" id="PTHR43227:SF11">
    <property type="entry name" value="BLL4140 PROTEIN"/>
    <property type="match status" value="1"/>
</dbReference>
<evidence type="ECO:0000313" key="10">
    <source>
        <dbReference type="Proteomes" id="UP000448867"/>
    </source>
</evidence>
<comment type="caution">
    <text evidence="9">The sequence shown here is derived from an EMBL/GenBank/DDBJ whole genome shotgun (WGS) entry which is preliminary data.</text>
</comment>
<dbReference type="SUPFAM" id="SSF161098">
    <property type="entry name" value="MetI-like"/>
    <property type="match status" value="1"/>
</dbReference>
<dbReference type="Proteomes" id="UP000448867">
    <property type="component" value="Unassembled WGS sequence"/>
</dbReference>
<evidence type="ECO:0000256" key="2">
    <source>
        <dbReference type="ARBA" id="ARBA00022448"/>
    </source>
</evidence>
<feature type="domain" description="ABC transmembrane type-1" evidence="8">
    <location>
        <begin position="96"/>
        <end position="310"/>
    </location>
</feature>
<evidence type="ECO:0000256" key="1">
    <source>
        <dbReference type="ARBA" id="ARBA00004651"/>
    </source>
</evidence>
<evidence type="ECO:0000256" key="6">
    <source>
        <dbReference type="ARBA" id="ARBA00023136"/>
    </source>
</evidence>
<organism evidence="9 10">
    <name type="scientific">Metabacillus lacus</name>
    <dbReference type="NCBI Taxonomy" id="1983721"/>
    <lineage>
        <taxon>Bacteria</taxon>
        <taxon>Bacillati</taxon>
        <taxon>Bacillota</taxon>
        <taxon>Bacilli</taxon>
        <taxon>Bacillales</taxon>
        <taxon>Bacillaceae</taxon>
        <taxon>Metabacillus</taxon>
    </lineage>
</organism>
<sequence length="323" mass="36370">MKIEQKLQLGEVLRLKLEAGKQTRTSKWKRILQNYELYLFLLPTIVYFIVFHYIPMQGVIIAFKDFVPTLGINGSPWVGLEHFERFFNSFQFAKLMENTITLSLLQLLFGFPLPIILALMLNQLAQERYKRFIQTVIYAPHFISVVVLAGMIFVFFSNKGLANSIIVLLGGDPINFMAKAEWFQPLYIGSGLWQETGWAAIIYLAALAGVSPEVHEAAIMDGANKWHRILHVDIPAILPIAVILLVLSVGNIMNIGFEKAFLLQTPLNAPSAEIIPTYVYKTGLQQAQYSFAAAVGLFNAVINLVLLWLVNRTAKRISGNGLW</sequence>
<dbReference type="GO" id="GO:0005886">
    <property type="term" value="C:plasma membrane"/>
    <property type="evidence" value="ECO:0007669"/>
    <property type="project" value="UniProtKB-SubCell"/>
</dbReference>
<feature type="transmembrane region" description="Helical" evidence="7">
    <location>
        <begin position="136"/>
        <end position="156"/>
    </location>
</feature>
<evidence type="ECO:0000256" key="5">
    <source>
        <dbReference type="ARBA" id="ARBA00022989"/>
    </source>
</evidence>
<dbReference type="Pfam" id="PF00528">
    <property type="entry name" value="BPD_transp_1"/>
    <property type="match status" value="1"/>
</dbReference>
<feature type="transmembrane region" description="Helical" evidence="7">
    <location>
        <begin position="236"/>
        <end position="257"/>
    </location>
</feature>
<dbReference type="GO" id="GO:0055085">
    <property type="term" value="P:transmembrane transport"/>
    <property type="evidence" value="ECO:0007669"/>
    <property type="project" value="InterPro"/>
</dbReference>
<dbReference type="EMBL" id="WKKI01000021">
    <property type="protein sequence ID" value="MRX72802.1"/>
    <property type="molecule type" value="Genomic_DNA"/>
</dbReference>
<dbReference type="PANTHER" id="PTHR43227">
    <property type="entry name" value="BLL4140 PROTEIN"/>
    <property type="match status" value="1"/>
</dbReference>
<accession>A0A7X2M079</accession>
<dbReference type="PROSITE" id="PS50928">
    <property type="entry name" value="ABC_TM1"/>
    <property type="match status" value="1"/>
</dbReference>
<name>A0A7X2M079_9BACI</name>
<keyword evidence="3" id="KW-1003">Cell membrane</keyword>
<keyword evidence="4 7" id="KW-0812">Transmembrane</keyword>
<gene>
    <name evidence="9" type="ORF">GJU40_11660</name>
</gene>
<evidence type="ECO:0000256" key="3">
    <source>
        <dbReference type="ARBA" id="ARBA00022475"/>
    </source>
</evidence>
<reference evidence="9 10" key="1">
    <citation type="submission" date="2019-11" db="EMBL/GenBank/DDBJ databases">
        <title>Bacillus lacus genome.</title>
        <authorList>
            <person name="Allen C.J."/>
            <person name="Newman J.D."/>
        </authorList>
    </citation>
    <scope>NUCLEOTIDE SEQUENCE [LARGE SCALE GENOMIC DNA]</scope>
    <source>
        <strain evidence="9 10">KCTC 33946</strain>
    </source>
</reference>
<dbReference type="InterPro" id="IPR035906">
    <property type="entry name" value="MetI-like_sf"/>
</dbReference>
<dbReference type="OrthoDB" id="9785836at2"/>